<protein>
    <submittedName>
        <fullName evidence="4">Flagellar hook capping protein</fullName>
    </submittedName>
</protein>
<dbReference type="EMBL" id="CP035492">
    <property type="protein sequence ID" value="QAY65604.1"/>
    <property type="molecule type" value="Genomic_DNA"/>
</dbReference>
<keyword evidence="2" id="KW-1005">Bacterial flagellum biogenesis</keyword>
<keyword evidence="4" id="KW-0966">Cell projection</keyword>
<keyword evidence="4" id="KW-0282">Flagellum</keyword>
<evidence type="ECO:0000256" key="3">
    <source>
        <dbReference type="SAM" id="MobiDB-lite"/>
    </source>
</evidence>
<evidence type="ECO:0000256" key="2">
    <source>
        <dbReference type="ARBA" id="ARBA00022795"/>
    </source>
</evidence>
<keyword evidence="5" id="KW-1185">Reference proteome</keyword>
<reference evidence="4 5" key="1">
    <citation type="submission" date="2019-01" db="EMBL/GenBank/DDBJ databases">
        <title>Genome sequencing of strain FW100M-2.</title>
        <authorList>
            <person name="Heo J."/>
            <person name="Kim S.-J."/>
            <person name="Kim J.-S."/>
            <person name="Hong S.-B."/>
            <person name="Kwon S.-W."/>
        </authorList>
    </citation>
    <scope>NUCLEOTIDE SEQUENCE [LARGE SCALE GENOMIC DNA]</scope>
    <source>
        <strain evidence="4 5">FW100M-2</strain>
    </source>
</reference>
<evidence type="ECO:0000313" key="5">
    <source>
        <dbReference type="Proteomes" id="UP000293568"/>
    </source>
</evidence>
<dbReference type="RefSeq" id="WP_129438324.1">
    <property type="nucleotide sequence ID" value="NZ_CP035492.1"/>
</dbReference>
<dbReference type="InterPro" id="IPR005648">
    <property type="entry name" value="FlgD"/>
</dbReference>
<feature type="compositionally biased region" description="Gly residues" evidence="3">
    <location>
        <begin position="158"/>
        <end position="170"/>
    </location>
</feature>
<accession>A0A4P6ERU4</accession>
<evidence type="ECO:0000256" key="1">
    <source>
        <dbReference type="ARBA" id="ARBA00010577"/>
    </source>
</evidence>
<comment type="similarity">
    <text evidence="1">Belongs to the FlgD family.</text>
</comment>
<dbReference type="AlphaFoldDB" id="A0A4P6ERU4"/>
<feature type="compositionally biased region" description="Polar residues" evidence="3">
    <location>
        <begin position="1"/>
        <end position="16"/>
    </location>
</feature>
<evidence type="ECO:0000313" key="4">
    <source>
        <dbReference type="EMBL" id="QAY65604.1"/>
    </source>
</evidence>
<dbReference type="OrthoDB" id="280334at2"/>
<sequence>MAVSGISGNSYNNPPKSVTGGSGSELGKDAFLQLLVEQLKNQDPMNPMDNTQYIAQLTQFTSVEQLMNISTKLDSLSMDLGSASTLIGKTIGWAEMNDEGQPVMKSGVVDSIYAGDDGLYAQVGDRQILLSVIQSVTDASEAPDGTGEQPGDDSGNAADGGDGADGGSGEAEGAEQA</sequence>
<feature type="region of interest" description="Disordered" evidence="3">
    <location>
        <begin position="139"/>
        <end position="177"/>
    </location>
</feature>
<keyword evidence="4" id="KW-0969">Cilium</keyword>
<proteinExistence type="inferred from homology"/>
<organism evidence="4 5">
    <name type="scientific">Paenibacillus protaetiae</name>
    <dbReference type="NCBI Taxonomy" id="2509456"/>
    <lineage>
        <taxon>Bacteria</taxon>
        <taxon>Bacillati</taxon>
        <taxon>Bacillota</taxon>
        <taxon>Bacilli</taxon>
        <taxon>Bacillales</taxon>
        <taxon>Paenibacillaceae</taxon>
        <taxon>Paenibacillus</taxon>
    </lineage>
</organism>
<name>A0A4P6ERU4_9BACL</name>
<feature type="region of interest" description="Disordered" evidence="3">
    <location>
        <begin position="1"/>
        <end position="24"/>
    </location>
</feature>
<dbReference type="KEGG" id="pprt:ET464_03600"/>
<gene>
    <name evidence="4" type="ORF">ET464_03600</name>
</gene>
<dbReference type="Pfam" id="PF03963">
    <property type="entry name" value="FlgD"/>
    <property type="match status" value="1"/>
</dbReference>
<dbReference type="GO" id="GO:0044781">
    <property type="term" value="P:bacterial-type flagellum organization"/>
    <property type="evidence" value="ECO:0007669"/>
    <property type="project" value="UniProtKB-KW"/>
</dbReference>
<dbReference type="Proteomes" id="UP000293568">
    <property type="component" value="Chromosome"/>
</dbReference>